<feature type="domain" description="Glycosyltransferase 2-like" evidence="1">
    <location>
        <begin position="12"/>
        <end position="183"/>
    </location>
</feature>
<gene>
    <name evidence="2" type="ORF">ACFSUC_14170</name>
</gene>
<evidence type="ECO:0000313" key="2">
    <source>
        <dbReference type="EMBL" id="MFD2672709.1"/>
    </source>
</evidence>
<dbReference type="PANTHER" id="PTHR43685:SF2">
    <property type="entry name" value="GLYCOSYLTRANSFERASE 2-LIKE DOMAIN-CONTAINING PROTEIN"/>
    <property type="match status" value="1"/>
</dbReference>
<evidence type="ECO:0000313" key="3">
    <source>
        <dbReference type="Proteomes" id="UP001597497"/>
    </source>
</evidence>
<sequence length="309" mass="35693">MTVTQKHRPLISVIICTYNRASLLSETLMALPELHRMDQAEVIVVDNQSTDHTAAVVAQFQQHWPASCTLRYVREREQGLSHARNRGIEEASGDWIAFLDDDAIPERNWLQMMVQAFERYPDAEGIGGKIRPRFETARPDWLIHELELPYTIVDLGDEEKKYPKHLFPFGANMVLKREVVERIRFPVHLGRKGNSLLSGEESWLFQRIQDEGGALYYIPGLVVDHFIPEERLTKEWIRKRYYYQGVSHGLASAKRMQKLRLLLVLGLKLGYVAADSLRAREDGRRLLNRCRLDSIQGTWRTLTMKGDPG</sequence>
<dbReference type="SUPFAM" id="SSF53448">
    <property type="entry name" value="Nucleotide-diphospho-sugar transferases"/>
    <property type="match status" value="1"/>
</dbReference>
<dbReference type="Gene3D" id="3.90.550.10">
    <property type="entry name" value="Spore Coat Polysaccharide Biosynthesis Protein SpsA, Chain A"/>
    <property type="match status" value="1"/>
</dbReference>
<dbReference type="InterPro" id="IPR001173">
    <property type="entry name" value="Glyco_trans_2-like"/>
</dbReference>
<keyword evidence="3" id="KW-1185">Reference proteome</keyword>
<dbReference type="Proteomes" id="UP001597497">
    <property type="component" value="Unassembled WGS sequence"/>
</dbReference>
<dbReference type="CDD" id="cd00761">
    <property type="entry name" value="Glyco_tranf_GTA_type"/>
    <property type="match status" value="1"/>
</dbReference>
<dbReference type="InterPro" id="IPR050834">
    <property type="entry name" value="Glycosyltransf_2"/>
</dbReference>
<protein>
    <submittedName>
        <fullName evidence="2">Glycosyltransferase</fullName>
        <ecNumber evidence="2">2.4.-.-</ecNumber>
    </submittedName>
</protein>
<dbReference type="GO" id="GO:0016757">
    <property type="term" value="F:glycosyltransferase activity"/>
    <property type="evidence" value="ECO:0007669"/>
    <property type="project" value="UniProtKB-KW"/>
</dbReference>
<dbReference type="Pfam" id="PF00535">
    <property type="entry name" value="Glycos_transf_2"/>
    <property type="match status" value="1"/>
</dbReference>
<reference evidence="3" key="1">
    <citation type="journal article" date="2019" name="Int. J. Syst. Evol. Microbiol.">
        <title>The Global Catalogue of Microorganisms (GCM) 10K type strain sequencing project: providing services to taxonomists for standard genome sequencing and annotation.</title>
        <authorList>
            <consortium name="The Broad Institute Genomics Platform"/>
            <consortium name="The Broad Institute Genome Sequencing Center for Infectious Disease"/>
            <person name="Wu L."/>
            <person name="Ma J."/>
        </authorList>
    </citation>
    <scope>NUCLEOTIDE SEQUENCE [LARGE SCALE GENOMIC DNA]</scope>
    <source>
        <strain evidence="3">KCTC 33676</strain>
    </source>
</reference>
<dbReference type="EC" id="2.4.-.-" evidence="2"/>
<name>A0ABW5RD10_9BACL</name>
<keyword evidence="2" id="KW-0328">Glycosyltransferase</keyword>
<keyword evidence="2" id="KW-0808">Transferase</keyword>
<dbReference type="RefSeq" id="WP_379930273.1">
    <property type="nucleotide sequence ID" value="NZ_JBHUMM010000043.1"/>
</dbReference>
<dbReference type="PANTHER" id="PTHR43685">
    <property type="entry name" value="GLYCOSYLTRANSFERASE"/>
    <property type="match status" value="1"/>
</dbReference>
<organism evidence="2 3">
    <name type="scientific">Marinicrinis sediminis</name>
    <dbReference type="NCBI Taxonomy" id="1652465"/>
    <lineage>
        <taxon>Bacteria</taxon>
        <taxon>Bacillati</taxon>
        <taxon>Bacillota</taxon>
        <taxon>Bacilli</taxon>
        <taxon>Bacillales</taxon>
        <taxon>Paenibacillaceae</taxon>
    </lineage>
</organism>
<dbReference type="EMBL" id="JBHUMM010000043">
    <property type="protein sequence ID" value="MFD2672709.1"/>
    <property type="molecule type" value="Genomic_DNA"/>
</dbReference>
<accession>A0ABW5RD10</accession>
<dbReference type="InterPro" id="IPR029044">
    <property type="entry name" value="Nucleotide-diphossugar_trans"/>
</dbReference>
<evidence type="ECO:0000259" key="1">
    <source>
        <dbReference type="Pfam" id="PF00535"/>
    </source>
</evidence>
<comment type="caution">
    <text evidence="2">The sequence shown here is derived from an EMBL/GenBank/DDBJ whole genome shotgun (WGS) entry which is preliminary data.</text>
</comment>
<proteinExistence type="predicted"/>